<organism evidence="7 8">
    <name type="scientific">Kordia algicida OT-1</name>
    <dbReference type="NCBI Taxonomy" id="391587"/>
    <lineage>
        <taxon>Bacteria</taxon>
        <taxon>Pseudomonadati</taxon>
        <taxon>Bacteroidota</taxon>
        <taxon>Flavobacteriia</taxon>
        <taxon>Flavobacteriales</taxon>
        <taxon>Flavobacteriaceae</taxon>
        <taxon>Kordia</taxon>
    </lineage>
</organism>
<evidence type="ECO:0000256" key="1">
    <source>
        <dbReference type="ARBA" id="ARBA00010613"/>
    </source>
</evidence>
<proteinExistence type="inferred from homology"/>
<dbReference type="EC" id="3.5.1.3" evidence="3"/>
<gene>
    <name evidence="7" type="ORF">KAOT1_13912</name>
</gene>
<reference evidence="7 8" key="1">
    <citation type="journal article" date="2011" name="J. Bacteriol.">
        <title>Genome sequence of the algicidal bacterium Kordia algicida OT-1.</title>
        <authorList>
            <person name="Lee H.S."/>
            <person name="Kang S.G."/>
            <person name="Kwon K.K."/>
            <person name="Lee J.H."/>
            <person name="Kim S.J."/>
        </authorList>
    </citation>
    <scope>NUCLEOTIDE SEQUENCE [LARGE SCALE GENOMIC DNA]</scope>
    <source>
        <strain evidence="7 8">OT-1</strain>
    </source>
</reference>
<protein>
    <recommendedName>
        <fullName evidence="5">Omega-amidase YafV</fullName>
        <ecNumber evidence="3">3.5.1.3</ecNumber>
    </recommendedName>
</protein>
<comment type="similarity">
    <text evidence="1">Belongs to the carbon-nitrogen hydrolase superfamily. NIT1/NIT2 family.</text>
</comment>
<dbReference type="RefSeq" id="WP_007095331.1">
    <property type="nucleotide sequence ID" value="NZ_CP142125.1"/>
</dbReference>
<dbReference type="InterPro" id="IPR003010">
    <property type="entry name" value="C-N_Hydrolase"/>
</dbReference>
<evidence type="ECO:0000256" key="2">
    <source>
        <dbReference type="ARBA" id="ARBA00022801"/>
    </source>
</evidence>
<dbReference type="Gene3D" id="3.60.110.10">
    <property type="entry name" value="Carbon-nitrogen hydrolase"/>
    <property type="match status" value="1"/>
</dbReference>
<evidence type="ECO:0000259" key="6">
    <source>
        <dbReference type="PROSITE" id="PS50263"/>
    </source>
</evidence>
<comment type="caution">
    <text evidence="7">The sequence shown here is derived from an EMBL/GenBank/DDBJ whole genome shotgun (WGS) entry which is preliminary data.</text>
</comment>
<keyword evidence="2" id="KW-0378">Hydrolase</keyword>
<comment type="catalytic activity">
    <reaction evidence="4">
        <text>a monoamide of a dicarboxylate + H2O = a dicarboxylate + NH4(+)</text>
        <dbReference type="Rhea" id="RHEA:11716"/>
        <dbReference type="ChEBI" id="CHEBI:15377"/>
        <dbReference type="ChEBI" id="CHEBI:28938"/>
        <dbReference type="ChEBI" id="CHEBI:28965"/>
        <dbReference type="ChEBI" id="CHEBI:77450"/>
        <dbReference type="EC" id="3.5.1.3"/>
    </reaction>
</comment>
<dbReference type="SUPFAM" id="SSF56317">
    <property type="entry name" value="Carbon-nitrogen hydrolase"/>
    <property type="match status" value="1"/>
</dbReference>
<dbReference type="eggNOG" id="COG0388">
    <property type="taxonomic scope" value="Bacteria"/>
</dbReference>
<dbReference type="Proteomes" id="UP000002945">
    <property type="component" value="Unassembled WGS sequence"/>
</dbReference>
<dbReference type="EMBL" id="ABIB01000001">
    <property type="protein sequence ID" value="EDP98318.1"/>
    <property type="molecule type" value="Genomic_DNA"/>
</dbReference>
<feature type="domain" description="CN hydrolase" evidence="6">
    <location>
        <begin position="6"/>
        <end position="243"/>
    </location>
</feature>
<dbReference type="GO" id="GO:0050152">
    <property type="term" value="F:omega-amidase activity"/>
    <property type="evidence" value="ECO:0007669"/>
    <property type="project" value="UniProtKB-EC"/>
</dbReference>
<dbReference type="NCBIfam" id="NF007757">
    <property type="entry name" value="PRK10438.1"/>
    <property type="match status" value="1"/>
</dbReference>
<dbReference type="STRING" id="391587.KAOT1_13912"/>
<evidence type="ECO:0000313" key="7">
    <source>
        <dbReference type="EMBL" id="EDP98318.1"/>
    </source>
</evidence>
<evidence type="ECO:0000256" key="3">
    <source>
        <dbReference type="ARBA" id="ARBA00039118"/>
    </source>
</evidence>
<dbReference type="InterPro" id="IPR052737">
    <property type="entry name" value="Omega-amidase_YafV"/>
</dbReference>
<dbReference type="FunFam" id="3.60.110.10:FF:000004">
    <property type="entry name" value="Carbon-nitrogen hydrolase"/>
    <property type="match status" value="1"/>
</dbReference>
<evidence type="ECO:0000256" key="5">
    <source>
        <dbReference type="ARBA" id="ARBA00072139"/>
    </source>
</evidence>
<dbReference type="PROSITE" id="PS50263">
    <property type="entry name" value="CN_HYDROLASE"/>
    <property type="match status" value="1"/>
</dbReference>
<sequence>MQNQELKIALIQTNLIWEDPLQNRIQLAEKINAITEMVDMMVLPEMFTSGFTMNPENVAETMEGETISWIKKLAKAKNTAITGSLVISENGNYYNRSVFVLPSGEIETYDKKHTFTLAGEHKVYKAGTEKNIIHYKGWKICPLICYDLRFPVWARNVENYDVLIYVANWPKPRVNAWDALLKARAIENMSYCIGVNRVGLDANSHEYCGHSAAYDVLGEKLTNITPSKEETEIVTLTKTHIATYRNKLKFLDDKDVFSLNS</sequence>
<dbReference type="GO" id="GO:0106008">
    <property type="term" value="F:2-oxoglutaramate amidase activity"/>
    <property type="evidence" value="ECO:0007669"/>
    <property type="project" value="TreeGrafter"/>
</dbReference>
<dbReference type="AlphaFoldDB" id="A9DKF9"/>
<dbReference type="CDD" id="cd07575">
    <property type="entry name" value="Xc-1258_like"/>
    <property type="match status" value="1"/>
</dbReference>
<evidence type="ECO:0000256" key="4">
    <source>
        <dbReference type="ARBA" id="ARBA00052904"/>
    </source>
</evidence>
<dbReference type="PANTHER" id="PTHR47799:SF1">
    <property type="entry name" value="OMEGA-AMIDASE YAFV"/>
    <property type="match status" value="1"/>
</dbReference>
<evidence type="ECO:0000313" key="8">
    <source>
        <dbReference type="Proteomes" id="UP000002945"/>
    </source>
</evidence>
<keyword evidence="8" id="KW-1185">Reference proteome</keyword>
<dbReference type="PANTHER" id="PTHR47799">
    <property type="entry name" value="OMEGA-AMIDASE YAFV"/>
    <property type="match status" value="1"/>
</dbReference>
<accession>A9DKF9</accession>
<name>A9DKF9_9FLAO</name>
<dbReference type="Pfam" id="PF00795">
    <property type="entry name" value="CN_hydrolase"/>
    <property type="match status" value="1"/>
</dbReference>
<dbReference type="InterPro" id="IPR036526">
    <property type="entry name" value="C-N_Hydrolase_sf"/>
</dbReference>
<dbReference type="OrthoDB" id="9811121at2"/>
<dbReference type="HOGENOM" id="CLU_030130_3_7_10"/>